<comment type="caution">
    <text evidence="1">The sequence shown here is derived from an EMBL/GenBank/DDBJ whole genome shotgun (WGS) entry which is preliminary data.</text>
</comment>
<protein>
    <submittedName>
        <fullName evidence="1">Uncharacterized protein</fullName>
    </submittedName>
</protein>
<dbReference type="OrthoDB" id="7062948at2"/>
<evidence type="ECO:0000313" key="1">
    <source>
        <dbReference type="EMBL" id="PPE74059.1"/>
    </source>
</evidence>
<dbReference type="Proteomes" id="UP000238220">
    <property type="component" value="Unassembled WGS sequence"/>
</dbReference>
<sequence length="99" mass="11096">MAEWLREMSVGQWFQTDGEPFEIVGLDAAAEVVLVQHFDGTLEEVDFDAWMELAARPCAPPEDYSGALDIGRDDYGLNDDSLSPGRWDNPADFIDQMNL</sequence>
<proteinExistence type="predicted"/>
<name>A0A2S5TGH5_9GAMM</name>
<dbReference type="RefSeq" id="WP_104230524.1">
    <property type="nucleotide sequence ID" value="NZ_PSNW01000005.1"/>
</dbReference>
<gene>
    <name evidence="1" type="ORF">C3942_11090</name>
</gene>
<dbReference type="InterPro" id="IPR046651">
    <property type="entry name" value="DUF6763"/>
</dbReference>
<accession>A0A2S5TGH5</accession>
<reference evidence="1 2" key="1">
    <citation type="submission" date="2018-02" db="EMBL/GenBank/DDBJ databases">
        <title>Genome sequencing of Solimonas sp. HR-BB.</title>
        <authorList>
            <person name="Lee Y."/>
            <person name="Jeon C.O."/>
        </authorList>
    </citation>
    <scope>NUCLEOTIDE SEQUENCE [LARGE SCALE GENOMIC DNA]</scope>
    <source>
        <strain evidence="1 2">HR-BB</strain>
    </source>
</reference>
<keyword evidence="2" id="KW-1185">Reference proteome</keyword>
<dbReference type="EMBL" id="PSNW01000005">
    <property type="protein sequence ID" value="PPE74059.1"/>
    <property type="molecule type" value="Genomic_DNA"/>
</dbReference>
<evidence type="ECO:0000313" key="2">
    <source>
        <dbReference type="Proteomes" id="UP000238220"/>
    </source>
</evidence>
<organism evidence="1 2">
    <name type="scientific">Solimonas fluminis</name>
    <dbReference type="NCBI Taxonomy" id="2086571"/>
    <lineage>
        <taxon>Bacteria</taxon>
        <taxon>Pseudomonadati</taxon>
        <taxon>Pseudomonadota</taxon>
        <taxon>Gammaproteobacteria</taxon>
        <taxon>Nevskiales</taxon>
        <taxon>Nevskiaceae</taxon>
        <taxon>Solimonas</taxon>
    </lineage>
</organism>
<dbReference type="AlphaFoldDB" id="A0A2S5TGH5"/>
<dbReference type="Pfam" id="PF20549">
    <property type="entry name" value="DUF6763"/>
    <property type="match status" value="1"/>
</dbReference>